<keyword evidence="2" id="KW-0472">Membrane</keyword>
<gene>
    <name evidence="3" type="ORF">AAF712_014339</name>
</gene>
<comment type="caution">
    <text evidence="3">The sequence shown here is derived from an EMBL/GenBank/DDBJ whole genome shotgun (WGS) entry which is preliminary data.</text>
</comment>
<sequence length="190" mass="21358">MLETFAILAQYDWLQSGRDLESAECTHIPLQVRQNSLNWRGGQGRTHQDIWSVDSVKRKGILGILKANLNIRSRNEGRREKDKTFRTNPTAGARPGSPQESEFTVTSKDWDMLKSSKTLFEKVKDWLTPERRVECEKAHTSRTRATPPPHDGDNGTSNMGGPEFEGWGVFALFCVCLHTAGSLGIVLTRC</sequence>
<feature type="region of interest" description="Disordered" evidence="1">
    <location>
        <begin position="134"/>
        <end position="160"/>
    </location>
</feature>
<feature type="region of interest" description="Disordered" evidence="1">
    <location>
        <begin position="73"/>
        <end position="102"/>
    </location>
</feature>
<keyword evidence="4" id="KW-1185">Reference proteome</keyword>
<feature type="compositionally biased region" description="Basic and acidic residues" evidence="1">
    <location>
        <begin position="73"/>
        <end position="85"/>
    </location>
</feature>
<organism evidence="3 4">
    <name type="scientific">Marasmius tenuissimus</name>
    <dbReference type="NCBI Taxonomy" id="585030"/>
    <lineage>
        <taxon>Eukaryota</taxon>
        <taxon>Fungi</taxon>
        <taxon>Dikarya</taxon>
        <taxon>Basidiomycota</taxon>
        <taxon>Agaricomycotina</taxon>
        <taxon>Agaricomycetes</taxon>
        <taxon>Agaricomycetidae</taxon>
        <taxon>Agaricales</taxon>
        <taxon>Marasmiineae</taxon>
        <taxon>Marasmiaceae</taxon>
        <taxon>Marasmius</taxon>
    </lineage>
</organism>
<feature type="transmembrane region" description="Helical" evidence="2">
    <location>
        <begin position="167"/>
        <end position="187"/>
    </location>
</feature>
<evidence type="ECO:0000256" key="2">
    <source>
        <dbReference type="SAM" id="Phobius"/>
    </source>
</evidence>
<reference evidence="3 4" key="1">
    <citation type="submission" date="2024-05" db="EMBL/GenBank/DDBJ databases">
        <title>A draft genome resource for the thread blight pathogen Marasmius tenuissimus strain MS-2.</title>
        <authorList>
            <person name="Yulfo-Soto G.E."/>
            <person name="Baruah I.K."/>
            <person name="Amoako-Attah I."/>
            <person name="Bukari Y."/>
            <person name="Meinhardt L.W."/>
            <person name="Bailey B.A."/>
            <person name="Cohen S.P."/>
        </authorList>
    </citation>
    <scope>NUCLEOTIDE SEQUENCE [LARGE SCALE GENOMIC DNA]</scope>
    <source>
        <strain evidence="3 4">MS-2</strain>
    </source>
</reference>
<name>A0ABR2ZDF5_9AGAR</name>
<dbReference type="Proteomes" id="UP001437256">
    <property type="component" value="Unassembled WGS sequence"/>
</dbReference>
<proteinExistence type="predicted"/>
<evidence type="ECO:0000256" key="1">
    <source>
        <dbReference type="SAM" id="MobiDB-lite"/>
    </source>
</evidence>
<keyword evidence="2" id="KW-1133">Transmembrane helix</keyword>
<accession>A0ABR2ZDF5</accession>
<keyword evidence="2" id="KW-0812">Transmembrane</keyword>
<evidence type="ECO:0000313" key="4">
    <source>
        <dbReference type="Proteomes" id="UP001437256"/>
    </source>
</evidence>
<dbReference type="EMBL" id="JBBXMP010000261">
    <property type="protein sequence ID" value="KAL0058936.1"/>
    <property type="molecule type" value="Genomic_DNA"/>
</dbReference>
<protein>
    <submittedName>
        <fullName evidence="3">Uncharacterized protein</fullName>
    </submittedName>
</protein>
<evidence type="ECO:0000313" key="3">
    <source>
        <dbReference type="EMBL" id="KAL0058936.1"/>
    </source>
</evidence>